<protein>
    <submittedName>
        <fullName evidence="1">Uncharacterized protein</fullName>
    </submittedName>
</protein>
<reference evidence="1" key="1">
    <citation type="submission" date="2021-02" db="EMBL/GenBank/DDBJ databases">
        <authorList>
            <person name="Nowell W R."/>
        </authorList>
    </citation>
    <scope>NUCLEOTIDE SEQUENCE</scope>
</reference>
<accession>A0A815A4K8</accession>
<dbReference type="Proteomes" id="UP000663829">
    <property type="component" value="Unassembled WGS sequence"/>
</dbReference>
<evidence type="ECO:0000313" key="3">
    <source>
        <dbReference type="Proteomes" id="UP000663829"/>
    </source>
</evidence>
<keyword evidence="3" id="KW-1185">Reference proteome</keyword>
<dbReference type="AlphaFoldDB" id="A0A815A4K8"/>
<evidence type="ECO:0000313" key="2">
    <source>
        <dbReference type="EMBL" id="CAF4022352.1"/>
    </source>
</evidence>
<proteinExistence type="predicted"/>
<name>A0A815A4K8_9BILA</name>
<gene>
    <name evidence="1" type="ORF">GPM918_LOCUS26192</name>
    <name evidence="2" type="ORF">SRO942_LOCUS26298</name>
</gene>
<organism evidence="1 3">
    <name type="scientific">Didymodactylos carnosus</name>
    <dbReference type="NCBI Taxonomy" id="1234261"/>
    <lineage>
        <taxon>Eukaryota</taxon>
        <taxon>Metazoa</taxon>
        <taxon>Spiralia</taxon>
        <taxon>Gnathifera</taxon>
        <taxon>Rotifera</taxon>
        <taxon>Eurotatoria</taxon>
        <taxon>Bdelloidea</taxon>
        <taxon>Philodinida</taxon>
        <taxon>Philodinidae</taxon>
        <taxon>Didymodactylos</taxon>
    </lineage>
</organism>
<dbReference type="OrthoDB" id="9998403at2759"/>
<dbReference type="Proteomes" id="UP000681722">
    <property type="component" value="Unassembled WGS sequence"/>
</dbReference>
<dbReference type="EMBL" id="CAJOBC010015049">
    <property type="protein sequence ID" value="CAF4022352.1"/>
    <property type="molecule type" value="Genomic_DNA"/>
</dbReference>
<comment type="caution">
    <text evidence="1">The sequence shown here is derived from an EMBL/GenBank/DDBJ whole genome shotgun (WGS) entry which is preliminary data.</text>
</comment>
<dbReference type="EMBL" id="CAJNOQ010010453">
    <property type="protein sequence ID" value="CAF1252299.1"/>
    <property type="molecule type" value="Genomic_DNA"/>
</dbReference>
<sequence length="130" mass="14939">MSSSDQESQQKPQMCGFRAPRHVYSCIIKNKTNEELSVIIEYAGINETHSETMDVTLAKDDEQKINEKTFDHENDSGCLGRKTVHKIHVKKFSGKTMELQEPFEGVTSPVQDWEFLIYDNEIKSQNPSEK</sequence>
<evidence type="ECO:0000313" key="1">
    <source>
        <dbReference type="EMBL" id="CAF1252299.1"/>
    </source>
</evidence>